<organism evidence="1 2">
    <name type="scientific">Caerostris extrusa</name>
    <name type="common">Bark spider</name>
    <name type="synonym">Caerostris bankana</name>
    <dbReference type="NCBI Taxonomy" id="172846"/>
    <lineage>
        <taxon>Eukaryota</taxon>
        <taxon>Metazoa</taxon>
        <taxon>Ecdysozoa</taxon>
        <taxon>Arthropoda</taxon>
        <taxon>Chelicerata</taxon>
        <taxon>Arachnida</taxon>
        <taxon>Araneae</taxon>
        <taxon>Araneomorphae</taxon>
        <taxon>Entelegynae</taxon>
        <taxon>Araneoidea</taxon>
        <taxon>Araneidae</taxon>
        <taxon>Caerostris</taxon>
    </lineage>
</organism>
<name>A0AAV4S7K5_CAEEX</name>
<comment type="caution">
    <text evidence="1">The sequence shown here is derived from an EMBL/GenBank/DDBJ whole genome shotgun (WGS) entry which is preliminary data.</text>
</comment>
<evidence type="ECO:0000313" key="1">
    <source>
        <dbReference type="EMBL" id="GIY28914.1"/>
    </source>
</evidence>
<evidence type="ECO:0000313" key="2">
    <source>
        <dbReference type="Proteomes" id="UP001054945"/>
    </source>
</evidence>
<gene>
    <name evidence="1" type="ORF">CEXT_347561</name>
</gene>
<dbReference type="AlphaFoldDB" id="A0AAV4S7K5"/>
<reference evidence="1 2" key="1">
    <citation type="submission" date="2021-06" db="EMBL/GenBank/DDBJ databases">
        <title>Caerostris extrusa draft genome.</title>
        <authorList>
            <person name="Kono N."/>
            <person name="Arakawa K."/>
        </authorList>
    </citation>
    <scope>NUCLEOTIDE SEQUENCE [LARGE SCALE GENOMIC DNA]</scope>
</reference>
<keyword evidence="2" id="KW-1185">Reference proteome</keyword>
<dbReference type="EMBL" id="BPLR01009003">
    <property type="protein sequence ID" value="GIY28914.1"/>
    <property type="molecule type" value="Genomic_DNA"/>
</dbReference>
<sequence>MSVGSGCSKACGGAVLTIHLLCHPIGLVEDFFFLGGRVCRQLACAFLQEFGRRAQNSGSSEINRESYQGVKKKIPKALEGNCYSVLSGVVFLSLKGFANLYNEFFNEAGSLLMKFLIPYECRGVVLRIGGFKSRGEGKEGLYRQRGGRNQDLHKLTLQAK</sequence>
<proteinExistence type="predicted"/>
<dbReference type="Proteomes" id="UP001054945">
    <property type="component" value="Unassembled WGS sequence"/>
</dbReference>
<protein>
    <submittedName>
        <fullName evidence="1">Uncharacterized protein</fullName>
    </submittedName>
</protein>
<accession>A0AAV4S7K5</accession>